<dbReference type="GO" id="GO:0060171">
    <property type="term" value="C:stereocilium membrane"/>
    <property type="evidence" value="ECO:0007669"/>
    <property type="project" value="UniProtKB-SubCell"/>
</dbReference>
<dbReference type="Proteomes" id="UP000437017">
    <property type="component" value="Unassembled WGS sequence"/>
</dbReference>
<evidence type="ECO:0000256" key="9">
    <source>
        <dbReference type="ARBA" id="ARBA00023136"/>
    </source>
</evidence>
<dbReference type="Gene3D" id="2.10.25.10">
    <property type="entry name" value="Laminin"/>
    <property type="match status" value="6"/>
</dbReference>
<dbReference type="SUPFAM" id="SSF57196">
    <property type="entry name" value="EGF/Laminin"/>
    <property type="match status" value="6"/>
</dbReference>
<dbReference type="GO" id="GO:0007601">
    <property type="term" value="P:visual perception"/>
    <property type="evidence" value="ECO:0007669"/>
    <property type="project" value="UniProtKB-KW"/>
</dbReference>
<dbReference type="FunFam" id="2.10.25.10:FF:000224">
    <property type="entry name" value="Usherin"/>
    <property type="match status" value="1"/>
</dbReference>
<keyword evidence="10 16" id="KW-1015">Disulfide bond</keyword>
<evidence type="ECO:0000256" key="11">
    <source>
        <dbReference type="ARBA" id="ARBA00023180"/>
    </source>
</evidence>
<dbReference type="GO" id="GO:0009887">
    <property type="term" value="P:animal organ morphogenesis"/>
    <property type="evidence" value="ECO:0007669"/>
    <property type="project" value="TreeGrafter"/>
</dbReference>
<dbReference type="GO" id="GO:0009888">
    <property type="term" value="P:tissue development"/>
    <property type="evidence" value="ECO:0007669"/>
    <property type="project" value="TreeGrafter"/>
</dbReference>
<keyword evidence="13 16" id="KW-0424">Laminin EGF-like domain</keyword>
<keyword evidence="3" id="KW-1003">Cell membrane</keyword>
<evidence type="ECO:0000256" key="7">
    <source>
        <dbReference type="ARBA" id="ARBA00022737"/>
    </source>
</evidence>
<feature type="domain" description="Laminin EGF-like" evidence="17">
    <location>
        <begin position="217"/>
        <end position="269"/>
    </location>
</feature>
<dbReference type="FunFam" id="2.10.25.10:FF:000376">
    <property type="entry name" value="usherin"/>
    <property type="match status" value="1"/>
</dbReference>
<keyword evidence="9" id="KW-0472">Membrane</keyword>
<dbReference type="GO" id="GO:0007605">
    <property type="term" value="P:sensory perception of sound"/>
    <property type="evidence" value="ECO:0007669"/>
    <property type="project" value="UniProtKB-KW"/>
</dbReference>
<feature type="non-terminal residue" evidence="18">
    <location>
        <position position="326"/>
    </location>
</feature>
<evidence type="ECO:0000256" key="3">
    <source>
        <dbReference type="ARBA" id="ARBA00022475"/>
    </source>
</evidence>
<feature type="disulfide bond" evidence="16">
    <location>
        <begin position="119"/>
        <end position="136"/>
    </location>
</feature>
<evidence type="ECO:0000256" key="15">
    <source>
        <dbReference type="ARBA" id="ARBA00072076"/>
    </source>
</evidence>
<evidence type="ECO:0000256" key="13">
    <source>
        <dbReference type="ARBA" id="ARBA00023292"/>
    </source>
</evidence>
<keyword evidence="11" id="KW-0325">Glycoprotein</keyword>
<dbReference type="PRINTS" id="PR00011">
    <property type="entry name" value="EGFLAMININ"/>
</dbReference>
<dbReference type="PANTHER" id="PTHR10574">
    <property type="entry name" value="NETRIN/LAMININ-RELATED"/>
    <property type="match status" value="1"/>
</dbReference>
<dbReference type="FunFam" id="2.10.25.10:FF:000090">
    <property type="entry name" value="laminin subunit alpha"/>
    <property type="match status" value="2"/>
</dbReference>
<keyword evidence="14" id="KW-0844">Vision</keyword>
<feature type="domain" description="Laminin EGF-like" evidence="17">
    <location>
        <begin position="165"/>
        <end position="216"/>
    </location>
</feature>
<dbReference type="GO" id="GO:0005576">
    <property type="term" value="C:extracellular region"/>
    <property type="evidence" value="ECO:0007669"/>
    <property type="project" value="UniProtKB-SubCell"/>
</dbReference>
<evidence type="ECO:0000256" key="4">
    <source>
        <dbReference type="ARBA" id="ARBA00022525"/>
    </source>
</evidence>
<dbReference type="PROSITE" id="PS50027">
    <property type="entry name" value="EGF_LAM_2"/>
    <property type="match status" value="5"/>
</dbReference>
<dbReference type="GO" id="GO:0043256">
    <property type="term" value="C:laminin complex"/>
    <property type="evidence" value="ECO:0007669"/>
    <property type="project" value="TreeGrafter"/>
</dbReference>
<gene>
    <name evidence="18" type="ORF">E2I00_006118</name>
</gene>
<evidence type="ECO:0000256" key="5">
    <source>
        <dbReference type="ARBA" id="ARBA00022606"/>
    </source>
</evidence>
<evidence type="ECO:0000256" key="16">
    <source>
        <dbReference type="PROSITE-ProRule" id="PRU00460"/>
    </source>
</evidence>
<dbReference type="GO" id="GO:0016477">
    <property type="term" value="P:cell migration"/>
    <property type="evidence" value="ECO:0007669"/>
    <property type="project" value="TreeGrafter"/>
</dbReference>
<evidence type="ECO:0000256" key="2">
    <source>
        <dbReference type="ARBA" id="ARBA00004613"/>
    </source>
</evidence>
<evidence type="ECO:0000313" key="19">
    <source>
        <dbReference type="Proteomes" id="UP000437017"/>
    </source>
</evidence>
<comment type="subcellular location">
    <subcellularLocation>
        <location evidence="1">Cell projection</location>
        <location evidence="1">Stereocilium membrane</location>
    </subcellularLocation>
    <subcellularLocation>
        <location evidence="2">Secreted</location>
    </subcellularLocation>
</comment>
<dbReference type="GO" id="GO:0034446">
    <property type="term" value="P:substrate adhesion-dependent cell spreading"/>
    <property type="evidence" value="ECO:0007669"/>
    <property type="project" value="TreeGrafter"/>
</dbReference>
<feature type="disulfide bond" evidence="16">
    <location>
        <begin position="240"/>
        <end position="249"/>
    </location>
</feature>
<keyword evidence="12" id="KW-0966">Cell projection</keyword>
<comment type="caution">
    <text evidence="16">Lacks conserved residue(s) required for the propagation of feature annotation.</text>
</comment>
<dbReference type="GO" id="GO:0070831">
    <property type="term" value="P:basement membrane assembly"/>
    <property type="evidence" value="ECO:0007669"/>
    <property type="project" value="TreeGrafter"/>
</dbReference>
<evidence type="ECO:0000256" key="14">
    <source>
        <dbReference type="ARBA" id="ARBA00023305"/>
    </source>
</evidence>
<dbReference type="InterPro" id="IPR000742">
    <property type="entry name" value="EGF"/>
</dbReference>
<dbReference type="PROSITE" id="PS01248">
    <property type="entry name" value="EGF_LAM_1"/>
    <property type="match status" value="2"/>
</dbReference>
<keyword evidence="5" id="KW-0716">Sensory transduction</keyword>
<feature type="disulfide bond" evidence="16">
    <location>
        <begin position="117"/>
        <end position="129"/>
    </location>
</feature>
<dbReference type="CDD" id="cd00055">
    <property type="entry name" value="EGF_Lam"/>
    <property type="match status" value="5"/>
</dbReference>
<evidence type="ECO:0000256" key="6">
    <source>
        <dbReference type="ARBA" id="ARBA00022729"/>
    </source>
</evidence>
<feature type="non-terminal residue" evidence="18">
    <location>
        <position position="1"/>
    </location>
</feature>
<dbReference type="OrthoDB" id="5984158at2759"/>
<feature type="disulfide bond" evidence="16">
    <location>
        <begin position="7"/>
        <end position="16"/>
    </location>
</feature>
<dbReference type="PANTHER" id="PTHR10574:SF274">
    <property type="entry name" value="USHERIN"/>
    <property type="match status" value="1"/>
</dbReference>
<evidence type="ECO:0000256" key="12">
    <source>
        <dbReference type="ARBA" id="ARBA00023273"/>
    </source>
</evidence>
<name>A0A643C2Z2_BALPH</name>
<dbReference type="FunFam" id="2.10.25.10:FF:000275">
    <property type="entry name" value="usherin"/>
    <property type="match status" value="1"/>
</dbReference>
<evidence type="ECO:0000256" key="1">
    <source>
        <dbReference type="ARBA" id="ARBA00004289"/>
    </source>
</evidence>
<evidence type="ECO:0000256" key="10">
    <source>
        <dbReference type="ARBA" id="ARBA00023157"/>
    </source>
</evidence>
<proteinExistence type="predicted"/>
<feature type="domain" description="Laminin EGF-like" evidence="17">
    <location>
        <begin position="117"/>
        <end position="164"/>
    </location>
</feature>
<dbReference type="SMART" id="SM00180">
    <property type="entry name" value="EGF_Lam"/>
    <property type="match status" value="6"/>
</dbReference>
<dbReference type="EMBL" id="SGJD01002731">
    <property type="protein sequence ID" value="KAB0394641.1"/>
    <property type="molecule type" value="Genomic_DNA"/>
</dbReference>
<dbReference type="Pfam" id="PF00053">
    <property type="entry name" value="EGF_laminin"/>
    <property type="match status" value="6"/>
</dbReference>
<keyword evidence="6" id="KW-0732">Signal</keyword>
<accession>A0A643C2Z2</accession>
<keyword evidence="19" id="KW-1185">Reference proteome</keyword>
<organism evidence="18 19">
    <name type="scientific">Balaenoptera physalus</name>
    <name type="common">Fin whale</name>
    <name type="synonym">Balaena physalus</name>
    <dbReference type="NCBI Taxonomy" id="9770"/>
    <lineage>
        <taxon>Eukaryota</taxon>
        <taxon>Metazoa</taxon>
        <taxon>Chordata</taxon>
        <taxon>Craniata</taxon>
        <taxon>Vertebrata</taxon>
        <taxon>Euteleostomi</taxon>
        <taxon>Mammalia</taxon>
        <taxon>Eutheria</taxon>
        <taxon>Laurasiatheria</taxon>
        <taxon>Artiodactyla</taxon>
        <taxon>Whippomorpha</taxon>
        <taxon>Cetacea</taxon>
        <taxon>Mysticeti</taxon>
        <taxon>Balaenopteridae</taxon>
        <taxon>Balaenoptera</taxon>
    </lineage>
</organism>
<reference evidence="18 19" key="1">
    <citation type="journal article" date="2019" name="PLoS ONE">
        <title>Genomic analyses reveal an absence of contemporary introgressive admixture between fin whales and blue whales, despite known hybrids.</title>
        <authorList>
            <person name="Westbury M.V."/>
            <person name="Petersen B."/>
            <person name="Lorenzen E.D."/>
        </authorList>
    </citation>
    <scope>NUCLEOTIDE SEQUENCE [LARGE SCALE GENOMIC DNA]</scope>
    <source>
        <strain evidence="18">FinWhale-01</strain>
    </source>
</reference>
<protein>
    <recommendedName>
        <fullName evidence="15">Usherin</fullName>
    </recommendedName>
</protein>
<feature type="domain" description="Laminin EGF-like" evidence="17">
    <location>
        <begin position="1"/>
        <end position="36"/>
    </location>
</feature>
<sequence length="326" mass="35647">IGGQCNCKRHVSGRQCNQCQNGFYNLQERDLDGCIPCNCNASGTVDGDITCHPNSGQCKCKANVIGMCNAKVCSHISITIWNKILCLISSLKRLRCDHCDFGFKFLRSVNDDGCEPCQCNLHGSVNKLCNPLSGQCECKQEVKGLQCDTCREHFYGLDTTGCKACDCDVAGSRSGTVCDARTGQCICNPNVGGRRCSECLEGYFYLQQNNSFLCLPCNCDKTGTVNGSLLCDKSTGRCLCKLGVTGLRCNQCEPHRYHLTAGNFQGCRMCECDPLGTLPGTICDPISGQCLCLLHRQGRRCNQCQPGKRATCYIFSTRSFSFYAVS</sequence>
<feature type="disulfide bond" evidence="16">
    <location>
        <begin position="138"/>
        <end position="147"/>
    </location>
</feature>
<feature type="domain" description="Laminin EGF-like" evidence="17">
    <location>
        <begin position="270"/>
        <end position="326"/>
    </location>
</feature>
<evidence type="ECO:0000313" key="18">
    <source>
        <dbReference type="EMBL" id="KAB0394641.1"/>
    </source>
</evidence>
<dbReference type="AlphaFoldDB" id="A0A643C2Z2"/>
<feature type="disulfide bond" evidence="16">
    <location>
        <begin position="292"/>
        <end position="301"/>
    </location>
</feature>
<keyword evidence="8" id="KW-1009">Hearing</keyword>
<evidence type="ECO:0000256" key="8">
    <source>
        <dbReference type="ARBA" id="ARBA00022740"/>
    </source>
</evidence>
<dbReference type="FunFam" id="2.10.25.10:FF:000094">
    <property type="entry name" value="Laminin subunit alpha-2"/>
    <property type="match status" value="1"/>
</dbReference>
<keyword evidence="4" id="KW-0964">Secreted</keyword>
<dbReference type="InterPro" id="IPR050440">
    <property type="entry name" value="Laminin/Netrin_ECM"/>
</dbReference>
<dbReference type="PROSITE" id="PS00022">
    <property type="entry name" value="EGF_1"/>
    <property type="match status" value="1"/>
</dbReference>
<evidence type="ECO:0000259" key="17">
    <source>
        <dbReference type="PROSITE" id="PS50027"/>
    </source>
</evidence>
<feature type="disulfide bond" evidence="16">
    <location>
        <begin position="187"/>
        <end position="196"/>
    </location>
</feature>
<keyword evidence="7" id="KW-0677">Repeat</keyword>
<comment type="caution">
    <text evidence="18">The sequence shown here is derived from an EMBL/GenBank/DDBJ whole genome shotgun (WGS) entry which is preliminary data.</text>
</comment>
<dbReference type="InterPro" id="IPR002049">
    <property type="entry name" value="LE_dom"/>
</dbReference>
<dbReference type="GO" id="GO:0007411">
    <property type="term" value="P:axon guidance"/>
    <property type="evidence" value="ECO:0007669"/>
    <property type="project" value="TreeGrafter"/>
</dbReference>